<organism evidence="1 2">
    <name type="scientific">Mycobacterium kansasii</name>
    <dbReference type="NCBI Taxonomy" id="1768"/>
    <lineage>
        <taxon>Bacteria</taxon>
        <taxon>Bacillati</taxon>
        <taxon>Actinomycetota</taxon>
        <taxon>Actinomycetes</taxon>
        <taxon>Mycobacteriales</taxon>
        <taxon>Mycobacteriaceae</taxon>
        <taxon>Mycobacterium</taxon>
    </lineage>
</organism>
<dbReference type="Proteomes" id="UP000188532">
    <property type="component" value="Unassembled WGS sequence"/>
</dbReference>
<sequence>MPASSKEISMRPWKRPAAVLATAVLAFTAVPEVFAIMAPSAQANADVCVNAGRRVSVSGCANIADAVAPYVPPPSEYAPLPEDYPPPPPPAPNINVCANVGRRISVSGCV</sequence>
<dbReference type="AlphaFoldDB" id="A0A1V3XFM6"/>
<dbReference type="EMBL" id="MVBN01000003">
    <property type="protein sequence ID" value="OOK77241.1"/>
    <property type="molecule type" value="Genomic_DNA"/>
</dbReference>
<comment type="caution">
    <text evidence="1">The sequence shown here is derived from an EMBL/GenBank/DDBJ whole genome shotgun (WGS) entry which is preliminary data.</text>
</comment>
<evidence type="ECO:0000313" key="2">
    <source>
        <dbReference type="Proteomes" id="UP000188532"/>
    </source>
</evidence>
<dbReference type="STRING" id="1768.B1T50_29065"/>
<proteinExistence type="predicted"/>
<protein>
    <recommendedName>
        <fullName evidence="3">RNA-binding protein</fullName>
    </recommendedName>
</protein>
<reference evidence="1 2" key="1">
    <citation type="submission" date="2017-02" db="EMBL/GenBank/DDBJ databases">
        <title>Complete genome sequences of Mycobacterium kansasii strains isolated from rhesus macaques.</title>
        <authorList>
            <person name="Panda A."/>
            <person name="Nagaraj S."/>
            <person name="Zhao X."/>
            <person name="Tettelin H."/>
            <person name="Detolla L.J."/>
        </authorList>
    </citation>
    <scope>NUCLEOTIDE SEQUENCE [LARGE SCALE GENOMIC DNA]</scope>
    <source>
        <strain evidence="1 2">11-3469</strain>
    </source>
</reference>
<gene>
    <name evidence="1" type="ORF">BZL29_3632</name>
</gene>
<evidence type="ECO:0008006" key="3">
    <source>
        <dbReference type="Google" id="ProtNLM"/>
    </source>
</evidence>
<evidence type="ECO:0000313" key="1">
    <source>
        <dbReference type="EMBL" id="OOK77241.1"/>
    </source>
</evidence>
<accession>A0A1V3XFM6</accession>
<name>A0A1V3XFM6_MYCKA</name>